<keyword evidence="2" id="KW-0964">Secreted</keyword>
<evidence type="ECO:0000313" key="12">
    <source>
        <dbReference type="Proteomes" id="UP001627154"/>
    </source>
</evidence>
<keyword evidence="5 8" id="KW-0720">Serine protease</keyword>
<feature type="signal peptide" evidence="9">
    <location>
        <begin position="1"/>
        <end position="20"/>
    </location>
</feature>
<evidence type="ECO:0000256" key="5">
    <source>
        <dbReference type="ARBA" id="ARBA00022825"/>
    </source>
</evidence>
<dbReference type="GO" id="GO:0016485">
    <property type="term" value="P:protein processing"/>
    <property type="evidence" value="ECO:0007669"/>
    <property type="project" value="UniProtKB-ARBA"/>
</dbReference>
<dbReference type="InterPro" id="IPR001314">
    <property type="entry name" value="Peptidase_S1A"/>
</dbReference>
<dbReference type="PRINTS" id="PR00722">
    <property type="entry name" value="CHYMOTRYPSIN"/>
</dbReference>
<keyword evidence="9" id="KW-0732">Signal</keyword>
<dbReference type="EC" id="3.4.21.1" evidence="7"/>
<dbReference type="AlphaFoldDB" id="A0ABD2VT24"/>
<dbReference type="EMBL" id="JBJJXI010000181">
    <property type="protein sequence ID" value="KAL3383870.1"/>
    <property type="molecule type" value="Genomic_DNA"/>
</dbReference>
<evidence type="ECO:0000256" key="2">
    <source>
        <dbReference type="ARBA" id="ARBA00022525"/>
    </source>
</evidence>
<feature type="domain" description="Peptidase S1" evidence="10">
    <location>
        <begin position="42"/>
        <end position="286"/>
    </location>
</feature>
<evidence type="ECO:0000259" key="10">
    <source>
        <dbReference type="PROSITE" id="PS50240"/>
    </source>
</evidence>
<dbReference type="SUPFAM" id="SSF50494">
    <property type="entry name" value="Trypsin-like serine proteases"/>
    <property type="match status" value="1"/>
</dbReference>
<reference evidence="11 12" key="1">
    <citation type="journal article" date="2024" name="bioRxiv">
        <title>A reference genome for Trichogramma kaykai: A tiny desert-dwelling parasitoid wasp with competing sex-ratio distorters.</title>
        <authorList>
            <person name="Culotta J."/>
            <person name="Lindsey A.R."/>
        </authorList>
    </citation>
    <scope>NUCLEOTIDE SEQUENCE [LARGE SCALE GENOMIC DNA]</scope>
    <source>
        <strain evidence="11 12">KSX58</strain>
    </source>
</reference>
<dbReference type="Proteomes" id="UP001627154">
    <property type="component" value="Unassembled WGS sequence"/>
</dbReference>
<dbReference type="PROSITE" id="PS50240">
    <property type="entry name" value="TRYPSIN_DOM"/>
    <property type="match status" value="1"/>
</dbReference>
<comment type="caution">
    <text evidence="11">The sequence shown here is derived from an EMBL/GenBank/DDBJ whole genome shotgun (WGS) entry which is preliminary data.</text>
</comment>
<evidence type="ECO:0000313" key="11">
    <source>
        <dbReference type="EMBL" id="KAL3383870.1"/>
    </source>
</evidence>
<gene>
    <name evidence="11" type="ORF">TKK_020235</name>
</gene>
<feature type="chain" id="PRO_5044754843" description="chymotrypsin" evidence="9">
    <location>
        <begin position="21"/>
        <end position="288"/>
    </location>
</feature>
<evidence type="ECO:0000256" key="7">
    <source>
        <dbReference type="ARBA" id="ARBA00044036"/>
    </source>
</evidence>
<evidence type="ECO:0000256" key="6">
    <source>
        <dbReference type="ARBA" id="ARBA00023157"/>
    </source>
</evidence>
<dbReference type="GO" id="GO:0004252">
    <property type="term" value="F:serine-type endopeptidase activity"/>
    <property type="evidence" value="ECO:0007669"/>
    <property type="project" value="UniProtKB-EC"/>
</dbReference>
<dbReference type="InterPro" id="IPR018114">
    <property type="entry name" value="TRYPSIN_HIS"/>
</dbReference>
<sequence length="288" mass="31043">MNKMESHIVVLCCLLAITFAEETKSPQIDAELTIDPLKINRIVGGHPARLGEFPHQVSLQLGRPPIMPYQHMCGGSILDEQWILTAGHCVKHLPDQMYLIVKAGKLHIHDNEPSEQTANVALIFINRNYKGDVAPFDIALLKLAKPLVFSKMVQPIGLPKANAIPKGVATLSGWGSTSKTSTPDLPNHLQKVNLPLLDIETCRKAMRLVGQVAEVHDTNVCTGPLSGGHSSCSGDSGGPLLLHHEHGPSELIGVVSWGVVPCGSPGAPAVFVRVSAFNDWIQSIIQNN</sequence>
<dbReference type="InterPro" id="IPR009003">
    <property type="entry name" value="Peptidase_S1_PA"/>
</dbReference>
<keyword evidence="4 8" id="KW-0378">Hydrolase</keyword>
<dbReference type="Pfam" id="PF00089">
    <property type="entry name" value="Trypsin"/>
    <property type="match status" value="1"/>
</dbReference>
<dbReference type="InterPro" id="IPR001254">
    <property type="entry name" value="Trypsin_dom"/>
</dbReference>
<accession>A0ABD2VT24</accession>
<name>A0ABD2VT24_9HYME</name>
<comment type="subcellular location">
    <subcellularLocation>
        <location evidence="1">Secreted</location>
        <location evidence="1">Extracellular space</location>
    </subcellularLocation>
</comment>
<evidence type="ECO:0000256" key="4">
    <source>
        <dbReference type="ARBA" id="ARBA00022801"/>
    </source>
</evidence>
<evidence type="ECO:0000256" key="3">
    <source>
        <dbReference type="ARBA" id="ARBA00022670"/>
    </source>
</evidence>
<dbReference type="CDD" id="cd00190">
    <property type="entry name" value="Tryp_SPc"/>
    <property type="match status" value="1"/>
</dbReference>
<dbReference type="Gene3D" id="2.40.10.10">
    <property type="entry name" value="Trypsin-like serine proteases"/>
    <property type="match status" value="1"/>
</dbReference>
<dbReference type="SMART" id="SM00020">
    <property type="entry name" value="Tryp_SPc"/>
    <property type="match status" value="1"/>
</dbReference>
<dbReference type="InterPro" id="IPR043504">
    <property type="entry name" value="Peptidase_S1_PA_chymotrypsin"/>
</dbReference>
<protein>
    <recommendedName>
        <fullName evidence="7">chymotrypsin</fullName>
        <ecNumber evidence="7">3.4.21.1</ecNumber>
    </recommendedName>
</protein>
<dbReference type="InterPro" id="IPR050127">
    <property type="entry name" value="Serine_Proteases_S1"/>
</dbReference>
<proteinExistence type="predicted"/>
<evidence type="ECO:0000256" key="9">
    <source>
        <dbReference type="SAM" id="SignalP"/>
    </source>
</evidence>
<dbReference type="FunFam" id="2.40.10.10:FF:000047">
    <property type="entry name" value="Trypsin eta"/>
    <property type="match status" value="1"/>
</dbReference>
<keyword evidence="6" id="KW-1015">Disulfide bond</keyword>
<dbReference type="PROSITE" id="PS00134">
    <property type="entry name" value="TRYPSIN_HIS"/>
    <property type="match status" value="1"/>
</dbReference>
<dbReference type="GO" id="GO:0005576">
    <property type="term" value="C:extracellular region"/>
    <property type="evidence" value="ECO:0007669"/>
    <property type="project" value="UniProtKB-SubCell"/>
</dbReference>
<evidence type="ECO:0000256" key="8">
    <source>
        <dbReference type="RuleBase" id="RU363034"/>
    </source>
</evidence>
<keyword evidence="12" id="KW-1185">Reference proteome</keyword>
<dbReference type="PANTHER" id="PTHR24264:SF65">
    <property type="entry name" value="SRCR DOMAIN-CONTAINING PROTEIN"/>
    <property type="match status" value="1"/>
</dbReference>
<evidence type="ECO:0000256" key="1">
    <source>
        <dbReference type="ARBA" id="ARBA00004239"/>
    </source>
</evidence>
<keyword evidence="3 8" id="KW-0645">Protease</keyword>
<organism evidence="11 12">
    <name type="scientific">Trichogramma kaykai</name>
    <dbReference type="NCBI Taxonomy" id="54128"/>
    <lineage>
        <taxon>Eukaryota</taxon>
        <taxon>Metazoa</taxon>
        <taxon>Ecdysozoa</taxon>
        <taxon>Arthropoda</taxon>
        <taxon>Hexapoda</taxon>
        <taxon>Insecta</taxon>
        <taxon>Pterygota</taxon>
        <taxon>Neoptera</taxon>
        <taxon>Endopterygota</taxon>
        <taxon>Hymenoptera</taxon>
        <taxon>Apocrita</taxon>
        <taxon>Proctotrupomorpha</taxon>
        <taxon>Chalcidoidea</taxon>
        <taxon>Trichogrammatidae</taxon>
        <taxon>Trichogramma</taxon>
    </lineage>
</organism>
<dbReference type="PANTHER" id="PTHR24264">
    <property type="entry name" value="TRYPSIN-RELATED"/>
    <property type="match status" value="1"/>
</dbReference>
<dbReference type="InterPro" id="IPR033116">
    <property type="entry name" value="TRYPSIN_SER"/>
</dbReference>
<dbReference type="PROSITE" id="PS00135">
    <property type="entry name" value="TRYPSIN_SER"/>
    <property type="match status" value="1"/>
</dbReference>